<comment type="caution">
    <text evidence="2">The sequence shown here is derived from an EMBL/GenBank/DDBJ whole genome shotgun (WGS) entry which is preliminary data.</text>
</comment>
<keyword evidence="1" id="KW-0812">Transmembrane</keyword>
<feature type="transmembrane region" description="Helical" evidence="1">
    <location>
        <begin position="58"/>
        <end position="74"/>
    </location>
</feature>
<organism evidence="2 3">
    <name type="scientific">Cohnella pontilimi</name>
    <dbReference type="NCBI Taxonomy" id="2564100"/>
    <lineage>
        <taxon>Bacteria</taxon>
        <taxon>Bacillati</taxon>
        <taxon>Bacillota</taxon>
        <taxon>Bacilli</taxon>
        <taxon>Bacillales</taxon>
        <taxon>Paenibacillaceae</taxon>
        <taxon>Cohnella</taxon>
    </lineage>
</organism>
<dbReference type="NCBIfam" id="NF041644">
    <property type="entry name" value="CBO0543_fam"/>
    <property type="match status" value="1"/>
</dbReference>
<evidence type="ECO:0000256" key="1">
    <source>
        <dbReference type="SAM" id="Phobius"/>
    </source>
</evidence>
<keyword evidence="3" id="KW-1185">Reference proteome</keyword>
<evidence type="ECO:0000313" key="2">
    <source>
        <dbReference type="EMBL" id="TJY41586.1"/>
    </source>
</evidence>
<accession>A0A4U0F9Z3</accession>
<name>A0A4U0F9Z3_9BACL</name>
<sequence>MLASLLSTYLDLYFVGKGLYEFPHRLLPEIFSINIVFTLVVLPLLTMVFLNFLSQVNLWWRAGMTLFVSLFMPVSEKLAEQLGLFVHSDQWKHLYSFFGYLLFITLISAFYFWLSKRRGTPM</sequence>
<proteinExistence type="predicted"/>
<dbReference type="InterPro" id="IPR048147">
    <property type="entry name" value="CBO0543-like"/>
</dbReference>
<gene>
    <name evidence="2" type="ORF">E5161_12955</name>
</gene>
<dbReference type="OrthoDB" id="2930674at2"/>
<keyword evidence="1" id="KW-0472">Membrane</keyword>
<reference evidence="2 3" key="1">
    <citation type="submission" date="2019-04" db="EMBL/GenBank/DDBJ databases">
        <title>Cohnella sp. nov., isolated from soil.</title>
        <authorList>
            <person name="Kim W."/>
        </authorList>
    </citation>
    <scope>NUCLEOTIDE SEQUENCE [LARGE SCALE GENOMIC DNA]</scope>
    <source>
        <strain evidence="2 3">CAU 1483</strain>
    </source>
</reference>
<protein>
    <submittedName>
        <fullName evidence="2">Uncharacterized protein</fullName>
    </submittedName>
</protein>
<dbReference type="Proteomes" id="UP000309673">
    <property type="component" value="Unassembled WGS sequence"/>
</dbReference>
<evidence type="ECO:0000313" key="3">
    <source>
        <dbReference type="Proteomes" id="UP000309673"/>
    </source>
</evidence>
<keyword evidence="1" id="KW-1133">Transmembrane helix</keyword>
<feature type="transmembrane region" description="Helical" evidence="1">
    <location>
        <begin position="94"/>
        <end position="114"/>
    </location>
</feature>
<dbReference type="EMBL" id="SUPK01000006">
    <property type="protein sequence ID" value="TJY41586.1"/>
    <property type="molecule type" value="Genomic_DNA"/>
</dbReference>
<dbReference type="AlphaFoldDB" id="A0A4U0F9Z3"/>
<feature type="transmembrane region" description="Helical" evidence="1">
    <location>
        <begin position="30"/>
        <end position="53"/>
    </location>
</feature>